<comment type="caution">
    <text evidence="4">The sequence shown here is derived from an EMBL/GenBank/DDBJ whole genome shotgun (WGS) entry which is preliminary data.</text>
</comment>
<sequence length="329" mass="35299">MNNSTDSSYSSSSTCSDSSRLEIQQNISTGTQIIYNNPNPAPLPTHHRKKRTKVVRIGGETSGSTPSFSKPKPSKKPLPDAPLITHPCTECGKRFWSWKALFGHMRCHPERQWRGINPPAHIRRRPSDNAVPSSNAREGYSADDHIVAASLLMLAFGLPATNVAPLLAMEYDSSGAMVVYDDGVGPSSSSSQFECSGCKKVFGSHQALGGHRASHKSIRGCFAITRNEGEGEFQDGVANEERGVGDKSYGHKCGICFKVFPSGQALGGHMRCHWEKGEDSSSQQALNNNPSTSTGGFYLDLNLPAPVDTDGKDSSSSSSSLGLDLNLGI</sequence>
<dbReference type="GO" id="GO:0008270">
    <property type="term" value="F:zinc ion binding"/>
    <property type="evidence" value="ECO:0007669"/>
    <property type="project" value="UniProtKB-KW"/>
</dbReference>
<proteinExistence type="predicted"/>
<protein>
    <recommendedName>
        <fullName evidence="3">C2H2-type domain-containing protein</fullName>
    </recommendedName>
</protein>
<feature type="compositionally biased region" description="Low complexity" evidence="2">
    <location>
        <begin position="62"/>
        <end position="71"/>
    </location>
</feature>
<evidence type="ECO:0000313" key="5">
    <source>
        <dbReference type="Proteomes" id="UP000631114"/>
    </source>
</evidence>
<accession>A0A835J3G0</accession>
<reference evidence="4 5" key="1">
    <citation type="submission" date="2020-10" db="EMBL/GenBank/DDBJ databases">
        <title>The Coptis chinensis genome and diversification of protoberbering-type alkaloids.</title>
        <authorList>
            <person name="Wang B."/>
            <person name="Shu S."/>
            <person name="Song C."/>
            <person name="Liu Y."/>
        </authorList>
    </citation>
    <scope>NUCLEOTIDE SEQUENCE [LARGE SCALE GENOMIC DNA]</scope>
    <source>
        <strain evidence="4">HL-2020</strain>
        <tissue evidence="4">Leaf</tissue>
    </source>
</reference>
<evidence type="ECO:0000256" key="2">
    <source>
        <dbReference type="SAM" id="MobiDB-lite"/>
    </source>
</evidence>
<dbReference type="OrthoDB" id="6077919at2759"/>
<dbReference type="InterPro" id="IPR013087">
    <property type="entry name" value="Znf_C2H2_type"/>
</dbReference>
<feature type="region of interest" description="Disordered" evidence="2">
    <location>
        <begin position="114"/>
        <end position="137"/>
    </location>
</feature>
<keyword evidence="1" id="KW-0863">Zinc-finger</keyword>
<keyword evidence="5" id="KW-1185">Reference proteome</keyword>
<organism evidence="4 5">
    <name type="scientific">Coptis chinensis</name>
    <dbReference type="NCBI Taxonomy" id="261450"/>
    <lineage>
        <taxon>Eukaryota</taxon>
        <taxon>Viridiplantae</taxon>
        <taxon>Streptophyta</taxon>
        <taxon>Embryophyta</taxon>
        <taxon>Tracheophyta</taxon>
        <taxon>Spermatophyta</taxon>
        <taxon>Magnoliopsida</taxon>
        <taxon>Ranunculales</taxon>
        <taxon>Ranunculaceae</taxon>
        <taxon>Coptidoideae</taxon>
        <taxon>Coptis</taxon>
    </lineage>
</organism>
<keyword evidence="1" id="KW-0479">Metal-binding</keyword>
<feature type="region of interest" description="Disordered" evidence="2">
    <location>
        <begin position="1"/>
        <end position="81"/>
    </location>
</feature>
<feature type="region of interest" description="Disordered" evidence="2">
    <location>
        <begin position="308"/>
        <end position="329"/>
    </location>
</feature>
<feature type="domain" description="C2H2-type" evidence="3">
    <location>
        <begin position="193"/>
        <end position="220"/>
    </location>
</feature>
<feature type="domain" description="C2H2-type" evidence="3">
    <location>
        <begin position="251"/>
        <end position="278"/>
    </location>
</feature>
<dbReference type="Gene3D" id="3.30.160.60">
    <property type="entry name" value="Classic Zinc Finger"/>
    <property type="match status" value="1"/>
</dbReference>
<dbReference type="SMART" id="SM00355">
    <property type="entry name" value="ZnF_C2H2"/>
    <property type="match status" value="3"/>
</dbReference>
<feature type="compositionally biased region" description="Polar residues" evidence="2">
    <location>
        <begin position="21"/>
        <end position="38"/>
    </location>
</feature>
<feature type="compositionally biased region" description="Low complexity" evidence="2">
    <location>
        <begin position="1"/>
        <end position="18"/>
    </location>
</feature>
<name>A0A835J3G0_9MAGN</name>
<gene>
    <name evidence="4" type="ORF">IFM89_033232</name>
</gene>
<dbReference type="PROSITE" id="PS00028">
    <property type="entry name" value="ZINC_FINGER_C2H2_1"/>
    <property type="match status" value="3"/>
</dbReference>
<evidence type="ECO:0000259" key="3">
    <source>
        <dbReference type="PROSITE" id="PS50157"/>
    </source>
</evidence>
<dbReference type="PANTHER" id="PTHR47591:SF1">
    <property type="entry name" value="ZINC FINGER PROTEIN ZAT2-RELATED"/>
    <property type="match status" value="1"/>
</dbReference>
<dbReference type="Proteomes" id="UP000631114">
    <property type="component" value="Unassembled WGS sequence"/>
</dbReference>
<dbReference type="AlphaFoldDB" id="A0A835J3G0"/>
<evidence type="ECO:0000313" key="4">
    <source>
        <dbReference type="EMBL" id="KAF9626413.1"/>
    </source>
</evidence>
<feature type="compositionally biased region" description="Basic residues" evidence="2">
    <location>
        <begin position="45"/>
        <end position="54"/>
    </location>
</feature>
<dbReference type="EMBL" id="JADFTS010000001">
    <property type="protein sequence ID" value="KAF9626413.1"/>
    <property type="molecule type" value="Genomic_DNA"/>
</dbReference>
<dbReference type="PROSITE" id="PS50157">
    <property type="entry name" value="ZINC_FINGER_C2H2_2"/>
    <property type="match status" value="3"/>
</dbReference>
<evidence type="ECO:0000256" key="1">
    <source>
        <dbReference type="PROSITE-ProRule" id="PRU00042"/>
    </source>
</evidence>
<keyword evidence="1" id="KW-0862">Zinc</keyword>
<dbReference type="SUPFAM" id="SSF57667">
    <property type="entry name" value="beta-beta-alpha zinc fingers"/>
    <property type="match status" value="2"/>
</dbReference>
<dbReference type="Pfam" id="PF13912">
    <property type="entry name" value="zf-C2H2_6"/>
    <property type="match status" value="3"/>
</dbReference>
<dbReference type="InterPro" id="IPR036236">
    <property type="entry name" value="Znf_C2H2_sf"/>
</dbReference>
<dbReference type="PANTHER" id="PTHR47591">
    <property type="entry name" value="ZINC FINGER PROTEIN ZAT2-RELATED"/>
    <property type="match status" value="1"/>
</dbReference>
<feature type="domain" description="C2H2-type" evidence="3">
    <location>
        <begin position="86"/>
        <end position="113"/>
    </location>
</feature>